<dbReference type="AlphaFoldDB" id="W2L776"/>
<dbReference type="EMBL" id="KI679629">
    <property type="protein sequence ID" value="ETL93308.1"/>
    <property type="molecule type" value="Genomic_DNA"/>
</dbReference>
<feature type="compositionally biased region" description="Acidic residues" evidence="1">
    <location>
        <begin position="52"/>
        <end position="66"/>
    </location>
</feature>
<feature type="region of interest" description="Disordered" evidence="1">
    <location>
        <begin position="99"/>
        <end position="261"/>
    </location>
</feature>
<feature type="compositionally biased region" description="Acidic residues" evidence="1">
    <location>
        <begin position="176"/>
        <end position="214"/>
    </location>
</feature>
<feature type="region of interest" description="Disordered" evidence="1">
    <location>
        <begin position="27"/>
        <end position="66"/>
    </location>
</feature>
<gene>
    <name evidence="2" type="ORF">L917_08509</name>
</gene>
<dbReference type="OrthoDB" id="128989at2759"/>
<accession>W2L776</accession>
<evidence type="ECO:0000313" key="2">
    <source>
        <dbReference type="EMBL" id="ETL93308.1"/>
    </source>
</evidence>
<dbReference type="VEuPathDB" id="FungiDB:PPTG_22931"/>
<name>W2L776_PHYNI</name>
<proteinExistence type="predicted"/>
<reference evidence="2" key="1">
    <citation type="submission" date="2013-11" db="EMBL/GenBank/DDBJ databases">
        <title>The Genome Sequence of Phytophthora parasitica CHvinca01.</title>
        <authorList>
            <consortium name="The Broad Institute Genomics Platform"/>
            <person name="Russ C."/>
            <person name="Tyler B."/>
            <person name="Panabieres F."/>
            <person name="Shan W."/>
            <person name="Tripathy S."/>
            <person name="Grunwald N."/>
            <person name="Machado M."/>
            <person name="Johnson C.S."/>
            <person name="Arredondo F."/>
            <person name="Hong C."/>
            <person name="Coffey M."/>
            <person name="Young S.K."/>
            <person name="Zeng Q."/>
            <person name="Gargeya S."/>
            <person name="Fitzgerald M."/>
            <person name="Abouelleil A."/>
            <person name="Alvarado L."/>
            <person name="Chapman S.B."/>
            <person name="Gainer-Dewar J."/>
            <person name="Goldberg J."/>
            <person name="Griggs A."/>
            <person name="Gujja S."/>
            <person name="Hansen M."/>
            <person name="Howarth C."/>
            <person name="Imamovic A."/>
            <person name="Ireland A."/>
            <person name="Larimer J."/>
            <person name="McCowan C."/>
            <person name="Murphy C."/>
            <person name="Pearson M."/>
            <person name="Poon T.W."/>
            <person name="Priest M."/>
            <person name="Roberts A."/>
            <person name="Saif S."/>
            <person name="Shea T."/>
            <person name="Sykes S."/>
            <person name="Wortman J."/>
            <person name="Nusbaum C."/>
            <person name="Birren B."/>
        </authorList>
    </citation>
    <scope>NUCLEOTIDE SEQUENCE [LARGE SCALE GENOMIC DNA]</scope>
    <source>
        <strain evidence="2">CHvinca01</strain>
    </source>
</reference>
<sequence>MLWFVYIGRWLRERKPVDYVQAVRGFTRDPSSDEDYVDDPVATTDDVANENTDMESLEGEENDEGIADATVPVENNDAAPGEKDVNMAENDVDVDAKNAPAAVADPRSGDAAMGTRDDIGTTTAATSTSGVTEQCVDAGKKDAGASAATTVKDDAPVSVADDGNDIADPETRDSNVDEGDANVEDGDAVVDWTVDEADANVDEGDVDAEVDANQECDKRKKRLESQRRKHAPDEEAGEDIGDGRPSKCARTDVKNRGSTATTVKHLRERRRTKTFEDRGEIVKARQGVVNVEPGLPKKSFKSWEEFEQVLHLYEAKHFLHFRVRSSETRARNN</sequence>
<feature type="compositionally biased region" description="Basic and acidic residues" evidence="1">
    <location>
        <begin position="241"/>
        <end position="255"/>
    </location>
</feature>
<feature type="non-terminal residue" evidence="2">
    <location>
        <position position="333"/>
    </location>
</feature>
<feature type="compositionally biased region" description="Low complexity" evidence="1">
    <location>
        <begin position="120"/>
        <end position="130"/>
    </location>
</feature>
<feature type="compositionally biased region" description="Basic and acidic residues" evidence="1">
    <location>
        <begin position="215"/>
        <end position="226"/>
    </location>
</feature>
<protein>
    <submittedName>
        <fullName evidence="2">Uncharacterized protein</fullName>
    </submittedName>
</protein>
<dbReference type="Proteomes" id="UP000054423">
    <property type="component" value="Unassembled WGS sequence"/>
</dbReference>
<evidence type="ECO:0000256" key="1">
    <source>
        <dbReference type="SAM" id="MobiDB-lite"/>
    </source>
</evidence>
<organism evidence="2">
    <name type="scientific">Phytophthora nicotianae</name>
    <name type="common">Potato buckeye rot agent</name>
    <name type="synonym">Phytophthora parasitica</name>
    <dbReference type="NCBI Taxonomy" id="4792"/>
    <lineage>
        <taxon>Eukaryota</taxon>
        <taxon>Sar</taxon>
        <taxon>Stramenopiles</taxon>
        <taxon>Oomycota</taxon>
        <taxon>Peronosporomycetes</taxon>
        <taxon>Peronosporales</taxon>
        <taxon>Peronosporaceae</taxon>
        <taxon>Phytophthora</taxon>
    </lineage>
</organism>